<dbReference type="OrthoDB" id="3789372at2759"/>
<keyword evidence="4" id="KW-1185">Reference proteome</keyword>
<dbReference type="AlphaFoldDB" id="A0A2Z6ZYU2"/>
<dbReference type="GO" id="GO:0140662">
    <property type="term" value="F:ATP-dependent protein folding chaperone"/>
    <property type="evidence" value="ECO:0007669"/>
    <property type="project" value="InterPro"/>
</dbReference>
<dbReference type="PANTHER" id="PTHR19375">
    <property type="entry name" value="HEAT SHOCK PROTEIN 70KDA"/>
    <property type="match status" value="1"/>
</dbReference>
<protein>
    <submittedName>
        <fullName evidence="3">Heat shock cognate 70 kDa protein 2-like</fullName>
    </submittedName>
</protein>
<dbReference type="InterPro" id="IPR013126">
    <property type="entry name" value="Hsp_70_fam"/>
</dbReference>
<evidence type="ECO:0000313" key="4">
    <source>
        <dbReference type="Proteomes" id="UP000250235"/>
    </source>
</evidence>
<name>A0A2Z6ZYU2_9LAMI</name>
<dbReference type="FunFam" id="3.30.420.40:FF:000172">
    <property type="entry name" value="Heat shock 70 kDa protein"/>
    <property type="match status" value="1"/>
</dbReference>
<gene>
    <name evidence="3" type="ORF">F511_44633</name>
</gene>
<dbReference type="GO" id="GO:0005524">
    <property type="term" value="F:ATP binding"/>
    <property type="evidence" value="ECO:0007669"/>
    <property type="project" value="UniProtKB-KW"/>
</dbReference>
<sequence length="224" mass="24406">MIVEPTAAATAYGFDKKLTSSSGKNNVLIFYLGGGTFYVSLVSIENGVFKVKAIAGDTHLGGEDFDNRMKFEELNMDLFKKCIKHVEDCLNDAKMDKNSIHEVVLVGGSTRIPKVQQMLEDFFDGKELCKSIHPDEAVASGAAIQAANVTVQGNKEVQDILLCEVTPLSLGVQVQGGAMSVLIPRNTEIPTKKEKRFETCSDNQSSALIQVFEGERARTADNNL</sequence>
<dbReference type="SUPFAM" id="SSF53067">
    <property type="entry name" value="Actin-like ATPase domain"/>
    <property type="match status" value="1"/>
</dbReference>
<dbReference type="Proteomes" id="UP000250235">
    <property type="component" value="Unassembled WGS sequence"/>
</dbReference>
<dbReference type="Gene3D" id="3.90.640.10">
    <property type="entry name" value="Actin, Chain A, domain 4"/>
    <property type="match status" value="1"/>
</dbReference>
<dbReference type="EMBL" id="KV022986">
    <property type="protein sequence ID" value="KZV14003.1"/>
    <property type="molecule type" value="Genomic_DNA"/>
</dbReference>
<keyword evidence="3" id="KW-0346">Stress response</keyword>
<dbReference type="Pfam" id="PF00012">
    <property type="entry name" value="HSP70"/>
    <property type="match status" value="1"/>
</dbReference>
<dbReference type="Gene3D" id="3.30.420.40">
    <property type="match status" value="4"/>
</dbReference>
<dbReference type="InterPro" id="IPR029047">
    <property type="entry name" value="HSP70_peptide-bd_sf"/>
</dbReference>
<accession>A0A2Z6ZYU2</accession>
<dbReference type="InterPro" id="IPR018181">
    <property type="entry name" value="Heat_shock_70_CS"/>
</dbReference>
<dbReference type="InterPro" id="IPR043129">
    <property type="entry name" value="ATPase_NBD"/>
</dbReference>
<dbReference type="Gene3D" id="2.60.34.10">
    <property type="entry name" value="Substrate Binding Domain Of DNAk, Chain A, domain 1"/>
    <property type="match status" value="1"/>
</dbReference>
<evidence type="ECO:0000256" key="1">
    <source>
        <dbReference type="ARBA" id="ARBA00022741"/>
    </source>
</evidence>
<keyword evidence="2" id="KW-0067">ATP-binding</keyword>
<reference evidence="3 4" key="1">
    <citation type="journal article" date="2015" name="Proc. Natl. Acad. Sci. U.S.A.">
        <title>The resurrection genome of Boea hygrometrica: A blueprint for survival of dehydration.</title>
        <authorList>
            <person name="Xiao L."/>
            <person name="Yang G."/>
            <person name="Zhang L."/>
            <person name="Yang X."/>
            <person name="Zhao S."/>
            <person name="Ji Z."/>
            <person name="Zhou Q."/>
            <person name="Hu M."/>
            <person name="Wang Y."/>
            <person name="Chen M."/>
            <person name="Xu Y."/>
            <person name="Jin H."/>
            <person name="Xiao X."/>
            <person name="Hu G."/>
            <person name="Bao F."/>
            <person name="Hu Y."/>
            <person name="Wan P."/>
            <person name="Li L."/>
            <person name="Deng X."/>
            <person name="Kuang T."/>
            <person name="Xiang C."/>
            <person name="Zhu J.K."/>
            <person name="Oliver M.J."/>
            <person name="He Y."/>
        </authorList>
    </citation>
    <scope>NUCLEOTIDE SEQUENCE [LARGE SCALE GENOMIC DNA]</scope>
    <source>
        <strain evidence="4">cv. XS01</strain>
    </source>
</reference>
<dbReference type="PROSITE" id="PS01036">
    <property type="entry name" value="HSP70_3"/>
    <property type="match status" value="1"/>
</dbReference>
<organism evidence="3 4">
    <name type="scientific">Dorcoceras hygrometricum</name>
    <dbReference type="NCBI Taxonomy" id="472368"/>
    <lineage>
        <taxon>Eukaryota</taxon>
        <taxon>Viridiplantae</taxon>
        <taxon>Streptophyta</taxon>
        <taxon>Embryophyta</taxon>
        <taxon>Tracheophyta</taxon>
        <taxon>Spermatophyta</taxon>
        <taxon>Magnoliopsida</taxon>
        <taxon>eudicotyledons</taxon>
        <taxon>Gunneridae</taxon>
        <taxon>Pentapetalae</taxon>
        <taxon>asterids</taxon>
        <taxon>lamiids</taxon>
        <taxon>Lamiales</taxon>
        <taxon>Gesneriaceae</taxon>
        <taxon>Didymocarpoideae</taxon>
        <taxon>Trichosporeae</taxon>
        <taxon>Loxocarpinae</taxon>
        <taxon>Dorcoceras</taxon>
    </lineage>
</organism>
<keyword evidence="1" id="KW-0547">Nucleotide-binding</keyword>
<proteinExistence type="predicted"/>
<dbReference type="SUPFAM" id="SSF100920">
    <property type="entry name" value="Heat shock protein 70kD (HSP70), peptide-binding domain"/>
    <property type="match status" value="1"/>
</dbReference>
<evidence type="ECO:0000256" key="2">
    <source>
        <dbReference type="ARBA" id="ARBA00022840"/>
    </source>
</evidence>
<evidence type="ECO:0000313" key="3">
    <source>
        <dbReference type="EMBL" id="KZV14003.1"/>
    </source>
</evidence>